<evidence type="ECO:0000313" key="1">
    <source>
        <dbReference type="EMBL" id="PRC94076.1"/>
    </source>
</evidence>
<reference evidence="1 2" key="1">
    <citation type="submission" date="2018-02" db="EMBL/GenBank/DDBJ databases">
        <title>Solimicrobium silvestre gen. nov., sp. nov., isolated from alpine forest soil.</title>
        <authorList>
            <person name="Margesin R."/>
            <person name="Albuquerque L."/>
            <person name="Zhang D.-C."/>
            <person name="Froufe H.J.C."/>
            <person name="Severino R."/>
            <person name="Roxo I."/>
            <person name="Egas C."/>
            <person name="Da Costa M.S."/>
        </authorList>
    </citation>
    <scope>NUCLEOTIDE SEQUENCE [LARGE SCALE GENOMIC DNA]</scope>
    <source>
        <strain evidence="1 2">S20-91</strain>
    </source>
</reference>
<keyword evidence="2" id="KW-1185">Reference proteome</keyword>
<dbReference type="EMBL" id="PUGF01000004">
    <property type="protein sequence ID" value="PRC94076.1"/>
    <property type="molecule type" value="Genomic_DNA"/>
</dbReference>
<dbReference type="AlphaFoldDB" id="A0A2S9H2I4"/>
<sequence>MDKEQTLEISVTGHLIVNDANLALTAALNGAGISFILRAPSNEEPA</sequence>
<protein>
    <submittedName>
        <fullName evidence="1">Uncharacterized protein</fullName>
    </submittedName>
</protein>
<accession>A0A2S9H2I4</accession>
<dbReference type="Proteomes" id="UP000237839">
    <property type="component" value="Unassembled WGS sequence"/>
</dbReference>
<gene>
    <name evidence="1" type="ORF">S2091_1249</name>
</gene>
<name>A0A2S9H2I4_9BURK</name>
<proteinExistence type="predicted"/>
<dbReference type="Gene3D" id="3.40.190.10">
    <property type="entry name" value="Periplasmic binding protein-like II"/>
    <property type="match status" value="1"/>
</dbReference>
<comment type="caution">
    <text evidence="1">The sequence shown here is derived from an EMBL/GenBank/DDBJ whole genome shotgun (WGS) entry which is preliminary data.</text>
</comment>
<evidence type="ECO:0000313" key="2">
    <source>
        <dbReference type="Proteomes" id="UP000237839"/>
    </source>
</evidence>
<organism evidence="1 2">
    <name type="scientific">Solimicrobium silvestre</name>
    <dbReference type="NCBI Taxonomy" id="2099400"/>
    <lineage>
        <taxon>Bacteria</taxon>
        <taxon>Pseudomonadati</taxon>
        <taxon>Pseudomonadota</taxon>
        <taxon>Betaproteobacteria</taxon>
        <taxon>Burkholderiales</taxon>
        <taxon>Oxalobacteraceae</taxon>
        <taxon>Solimicrobium</taxon>
    </lineage>
</organism>
<dbReference type="RefSeq" id="WP_243405332.1">
    <property type="nucleotide sequence ID" value="NZ_PUGF01000004.1"/>
</dbReference>